<keyword evidence="4" id="KW-1185">Reference proteome</keyword>
<accession>A0A7G5EAA9</accession>
<gene>
    <name evidence="3" type="ORF">HS960_26285</name>
</gene>
<keyword evidence="2" id="KW-0732">Signal</keyword>
<dbReference type="GO" id="GO:0015562">
    <property type="term" value="F:efflux transmembrane transporter activity"/>
    <property type="evidence" value="ECO:0007669"/>
    <property type="project" value="InterPro"/>
</dbReference>
<dbReference type="AlphaFoldDB" id="A0A7G5EAA9"/>
<name>A0A7G5EAA9_9SPHI</name>
<dbReference type="SUPFAM" id="SSF56954">
    <property type="entry name" value="Outer membrane efflux proteins (OEP)"/>
    <property type="match status" value="1"/>
</dbReference>
<protein>
    <submittedName>
        <fullName evidence="3">TolC family protein</fullName>
    </submittedName>
</protein>
<reference evidence="3 4" key="1">
    <citation type="journal article" date="2020" name="G3 (Bethesda)">
        <title>CeMbio - The Caenorhabditis elegans Microbiome Resource.</title>
        <authorList>
            <person name="Dirksen P."/>
            <person name="Assie A."/>
            <person name="Zimmermann J."/>
            <person name="Zhang F."/>
            <person name="Tietje A.M."/>
            <person name="Marsh S.A."/>
            <person name="Felix M.A."/>
            <person name="Shapira M."/>
            <person name="Kaleta C."/>
            <person name="Schulenburg H."/>
            <person name="Samuel B."/>
        </authorList>
    </citation>
    <scope>NUCLEOTIDE SEQUENCE [LARGE SCALE GENOMIC DNA]</scope>
    <source>
        <strain evidence="3 4">BIGb0170</strain>
    </source>
</reference>
<evidence type="ECO:0000313" key="4">
    <source>
        <dbReference type="Proteomes" id="UP000515450"/>
    </source>
</evidence>
<dbReference type="InterPro" id="IPR003423">
    <property type="entry name" value="OMP_efflux"/>
</dbReference>
<comment type="similarity">
    <text evidence="1">Belongs to the outer membrane factor (OMF) (TC 1.B.17) family.</text>
</comment>
<dbReference type="Proteomes" id="UP000515450">
    <property type="component" value="Chromosome"/>
</dbReference>
<organism evidence="3 4">
    <name type="scientific">Sphingobacterium paramultivorum</name>
    <dbReference type="NCBI Taxonomy" id="2886510"/>
    <lineage>
        <taxon>Bacteria</taxon>
        <taxon>Pseudomonadati</taxon>
        <taxon>Bacteroidota</taxon>
        <taxon>Sphingobacteriia</taxon>
        <taxon>Sphingobacteriales</taxon>
        <taxon>Sphingobacteriaceae</taxon>
        <taxon>Sphingobacterium</taxon>
    </lineage>
</organism>
<dbReference type="Pfam" id="PF02321">
    <property type="entry name" value="OEP"/>
    <property type="match status" value="1"/>
</dbReference>
<evidence type="ECO:0000313" key="3">
    <source>
        <dbReference type="EMBL" id="QMV70934.1"/>
    </source>
</evidence>
<dbReference type="InterPro" id="IPR010131">
    <property type="entry name" value="MdtP/NodT-like"/>
</dbReference>
<proteinExistence type="inferred from homology"/>
<feature type="chain" id="PRO_5028834156" evidence="2">
    <location>
        <begin position="28"/>
        <end position="438"/>
    </location>
</feature>
<evidence type="ECO:0000256" key="2">
    <source>
        <dbReference type="SAM" id="SignalP"/>
    </source>
</evidence>
<sequence length="438" mass="49420">MNKQQILTKKSFTFFLFILALYHTAIAQDRNSSVSEATGQQLDYSKFIHTVAKNNLGYAAEKFNLSIAEANIISARVFPDPEFSMGIFDNSERTKQLGRGYNAGIAWTLELGAKRKARINLAKDEAEVTRLLLADYFRNLRADATLAFLTAKQQALLVKINQNSYQQLRQLATSDSIRYKLGSIPEIDFRQSKLEAANMHNTLLATEATWKSALVNLSLFMADNSLTTTAVPPDAFDHLDRAYRLDELVRVAQNDRSDLKVALQNKQLSQRLLQLAQANRVVDLGLSFGVTHNGEARNETAPTPQFTAINAGISIPLKFSNFKIGDLKATKFKIDQDEIAYQDVLLRIQIEVTQAFLSYQAAQKQVQLFDRAMLSEAKAILEGKVYSYKRGETSLLEVLNAQRTYNETQLSYYEARYNYAIALVELQRTAGIWDIQEI</sequence>
<dbReference type="RefSeq" id="WP_182330873.1">
    <property type="nucleotide sequence ID" value="NZ_CP058555.1"/>
</dbReference>
<dbReference type="Gene3D" id="1.20.1600.10">
    <property type="entry name" value="Outer membrane efflux proteins (OEP)"/>
    <property type="match status" value="1"/>
</dbReference>
<evidence type="ECO:0000256" key="1">
    <source>
        <dbReference type="ARBA" id="ARBA00007613"/>
    </source>
</evidence>
<dbReference type="PANTHER" id="PTHR30203">
    <property type="entry name" value="OUTER MEMBRANE CATION EFFLUX PROTEIN"/>
    <property type="match status" value="1"/>
</dbReference>
<dbReference type="PANTHER" id="PTHR30203:SF24">
    <property type="entry name" value="BLR4935 PROTEIN"/>
    <property type="match status" value="1"/>
</dbReference>
<feature type="signal peptide" evidence="2">
    <location>
        <begin position="1"/>
        <end position="27"/>
    </location>
</feature>
<dbReference type="EMBL" id="CP058555">
    <property type="protein sequence ID" value="QMV70934.1"/>
    <property type="molecule type" value="Genomic_DNA"/>
</dbReference>